<dbReference type="AlphaFoldDB" id="A0AAN7WJP9"/>
<evidence type="ECO:0000313" key="4">
    <source>
        <dbReference type="EMBL" id="KAK5707520.1"/>
    </source>
</evidence>
<sequence length="376" mass="41071">MSGWDTSPAGAATTEHGFKADDTFQADGAADGGEGLQFADENISRHAEGPADGGCRNCGDPSHFLRPEPRKEDDRECFACHQVGHTRAECPTAPAQKCKGCGSLEHRLADCTANKFHVWLGSLDIKEMPAEDAWKMLEAADKDKDVDDIKTAMLQYARAYPEITFEELEQVFRDAEMNTHLIAKQQDVGKAHTIVNFQGQEDQEYVVSIQFSAKPRRAAFAEGYPSDPADNLARLAKAGFPMNNHQQICSRCEEVGHTQKSCTQEAPEKVSSMSCHICNEIGTHYSRDCPQERKGPAKKGCRNCGVEGHNSKERGHKKPECRAPKKKTDWSTVECSICHEMGHSYRKCSQAQAEGETGGDGGFGDDAAAGGESGGW</sequence>
<feature type="domain" description="CCHC-type" evidence="3">
    <location>
        <begin position="77"/>
        <end position="91"/>
    </location>
</feature>
<dbReference type="GO" id="GO:0003723">
    <property type="term" value="F:RNA binding"/>
    <property type="evidence" value="ECO:0007669"/>
    <property type="project" value="InterPro"/>
</dbReference>
<dbReference type="GO" id="GO:0008270">
    <property type="term" value="F:zinc ion binding"/>
    <property type="evidence" value="ECO:0007669"/>
    <property type="project" value="UniProtKB-KW"/>
</dbReference>
<dbReference type="PANTHER" id="PTHR22639">
    <property type="entry name" value="GAG-RELATED PROTEIN"/>
    <property type="match status" value="1"/>
</dbReference>
<gene>
    <name evidence="4" type="ORF">LTR97_000057</name>
</gene>
<evidence type="ECO:0000313" key="5">
    <source>
        <dbReference type="Proteomes" id="UP001310594"/>
    </source>
</evidence>
<proteinExistence type="predicted"/>
<keyword evidence="1" id="KW-0479">Metal-binding</keyword>
<dbReference type="EMBL" id="JAVRQU010000001">
    <property type="protein sequence ID" value="KAK5707520.1"/>
    <property type="molecule type" value="Genomic_DNA"/>
</dbReference>
<dbReference type="PANTHER" id="PTHR22639:SF3">
    <property type="entry name" value="ZINC FINGER CCHC DOMAIN-CONTAINING PROTEIN 3"/>
    <property type="match status" value="1"/>
</dbReference>
<evidence type="ECO:0000256" key="1">
    <source>
        <dbReference type="PROSITE-ProRule" id="PRU00047"/>
    </source>
</evidence>
<comment type="caution">
    <text evidence="4">The sequence shown here is derived from an EMBL/GenBank/DDBJ whole genome shotgun (WGS) entry which is preliminary data.</text>
</comment>
<dbReference type="SUPFAM" id="SSF57756">
    <property type="entry name" value="Retrovirus zinc finger-like domains"/>
    <property type="match status" value="2"/>
</dbReference>
<dbReference type="InterPro" id="IPR042509">
    <property type="entry name" value="ZCCHC3"/>
</dbReference>
<organism evidence="4 5">
    <name type="scientific">Elasticomyces elasticus</name>
    <dbReference type="NCBI Taxonomy" id="574655"/>
    <lineage>
        <taxon>Eukaryota</taxon>
        <taxon>Fungi</taxon>
        <taxon>Dikarya</taxon>
        <taxon>Ascomycota</taxon>
        <taxon>Pezizomycotina</taxon>
        <taxon>Dothideomycetes</taxon>
        <taxon>Dothideomycetidae</taxon>
        <taxon>Mycosphaerellales</taxon>
        <taxon>Teratosphaeriaceae</taxon>
        <taxon>Elasticomyces</taxon>
    </lineage>
</organism>
<dbReference type="InterPro" id="IPR001878">
    <property type="entry name" value="Znf_CCHC"/>
</dbReference>
<feature type="region of interest" description="Disordered" evidence="2">
    <location>
        <begin position="1"/>
        <end position="35"/>
    </location>
</feature>
<name>A0AAN7WJP9_9PEZI</name>
<dbReference type="InterPro" id="IPR036875">
    <property type="entry name" value="Znf_CCHC_sf"/>
</dbReference>
<dbReference type="GO" id="GO:0003690">
    <property type="term" value="F:double-stranded DNA binding"/>
    <property type="evidence" value="ECO:0007669"/>
    <property type="project" value="InterPro"/>
</dbReference>
<feature type="region of interest" description="Disordered" evidence="2">
    <location>
        <begin position="349"/>
        <end position="376"/>
    </location>
</feature>
<dbReference type="SMART" id="SM00343">
    <property type="entry name" value="ZnF_C2HC"/>
    <property type="match status" value="7"/>
</dbReference>
<keyword evidence="1" id="KW-0862">Zinc</keyword>
<protein>
    <recommendedName>
        <fullName evidence="3">CCHC-type domain-containing protein</fullName>
    </recommendedName>
</protein>
<dbReference type="Proteomes" id="UP001310594">
    <property type="component" value="Unassembled WGS sequence"/>
</dbReference>
<accession>A0AAN7WJP9</accession>
<evidence type="ECO:0000259" key="3">
    <source>
        <dbReference type="PROSITE" id="PS50158"/>
    </source>
</evidence>
<dbReference type="Gene3D" id="4.10.60.10">
    <property type="entry name" value="Zinc finger, CCHC-type"/>
    <property type="match status" value="2"/>
</dbReference>
<keyword evidence="1" id="KW-0863">Zinc-finger</keyword>
<evidence type="ECO:0000256" key="2">
    <source>
        <dbReference type="SAM" id="MobiDB-lite"/>
    </source>
</evidence>
<reference evidence="4" key="1">
    <citation type="submission" date="2023-08" db="EMBL/GenBank/DDBJ databases">
        <title>Black Yeasts Isolated from many extreme environments.</title>
        <authorList>
            <person name="Coleine C."/>
            <person name="Stajich J.E."/>
            <person name="Selbmann L."/>
        </authorList>
    </citation>
    <scope>NUCLEOTIDE SEQUENCE</scope>
    <source>
        <strain evidence="4">CCFEE 5810</strain>
    </source>
</reference>
<dbReference type="PROSITE" id="PS50158">
    <property type="entry name" value="ZF_CCHC"/>
    <property type="match status" value="1"/>
</dbReference>